<dbReference type="InterPro" id="IPR002859">
    <property type="entry name" value="PKD/REJ-like"/>
</dbReference>
<gene>
    <name evidence="10" type="ORF">RFI_11770</name>
</gene>
<evidence type="ECO:0000259" key="9">
    <source>
        <dbReference type="PROSITE" id="PS50221"/>
    </source>
</evidence>
<comment type="caution">
    <text evidence="10">The sequence shown here is derived from an EMBL/GenBank/DDBJ whole genome shotgun (WGS) entry which is preliminary data.</text>
</comment>
<evidence type="ECO:0000256" key="7">
    <source>
        <dbReference type="SAM" id="MobiDB-lite"/>
    </source>
</evidence>
<evidence type="ECO:0000313" key="10">
    <source>
        <dbReference type="EMBL" id="ETO25366.1"/>
    </source>
</evidence>
<keyword evidence="2 8" id="KW-0812">Transmembrane</keyword>
<keyword evidence="11" id="KW-1185">Reference proteome</keyword>
<reference evidence="10 11" key="1">
    <citation type="journal article" date="2013" name="Curr. Biol.">
        <title>The Genome of the Foraminiferan Reticulomyxa filosa.</title>
        <authorList>
            <person name="Glockner G."/>
            <person name="Hulsmann N."/>
            <person name="Schleicher M."/>
            <person name="Noegel A.A."/>
            <person name="Eichinger L."/>
            <person name="Gallinger C."/>
            <person name="Pawlowski J."/>
            <person name="Sierra R."/>
            <person name="Euteneuer U."/>
            <person name="Pillet L."/>
            <person name="Moustafa A."/>
            <person name="Platzer M."/>
            <person name="Groth M."/>
            <person name="Szafranski K."/>
            <person name="Schliwa M."/>
        </authorList>
    </citation>
    <scope>NUCLEOTIDE SEQUENCE [LARGE SCALE GENOMIC DNA]</scope>
</reference>
<feature type="transmembrane region" description="Helical" evidence="8">
    <location>
        <begin position="1180"/>
        <end position="1202"/>
    </location>
</feature>
<evidence type="ECO:0000256" key="5">
    <source>
        <dbReference type="ARBA" id="ARBA00023136"/>
    </source>
</evidence>
<sequence>MYCDPYYEFSCDLKKNISSRPYGFDCNSICLNFTYDKYKLYAPTSAPTSAPITPNDITVTIDIPLMNKDKTINTNLYFTVTVTTHLTNSIANYSRIKNSDIISSWILNDTTTGTGYNLLKNYQQLSSQYSLVYSRRIIGIQGQSNNNQQSTRRMMSSTTYYYAVEETFRFNQKTGFSGSSDQSTWFTTDICKQGSGLFVNGHKYKLQVSTSITYRTLQGSQVTSAGYNFVDFAGNAPPQNGSCSISPTQGQALDTVFTLYCNDTWRDSSPQSKNLYFNFEINGFFISTAKYFKFSTTGNNSYGNQSTKITYDAINHIIKYPTSLSGGAPSIYAIVVDMYGAATCTQLLVQVSQSEEFNTIQPQAFVNTLVPGFINPNAHLTAKNASEALLNASLAVQQLTPYLQQLRGINNNDVQLLVNLSYQIVAYALNAIQALNPQTLPDITGSLTVMSAVTNSIGSVCESYNIPLTNSDGSTTGQSASTVASNSAADPQHVLITKSALNITQNLVSTATQLIVDSGETQTALDTDTATNGLATVGNILNNFGCAKVNASSLGLTFVNLAQNIGQLTAATAVTGETVTVTTPVLNVTVTRVTTSNDTDQVSGVTDSTSCSDTVALPNSAFQTFQNYSSNVDCGVISSNVNPFNPGHEQDDNFTGIVVDVNVTIPLYRAFNLSYGDTSINDGLSFSDICNPAIIKIQNKEWADYSDPSVSYPSCVFYNTTTNEWDGYGCYVRDRNTSDNSVICVCNHTTPFSLKHRTFTPNINYVKLNSFRAINATNLAKYPAGWILVLVAFAVFGILLYVAPDVNDKPLVSHSRGVWQHFRDANWYDFRVGLETKILRSNEIFWWKVLKLWYIAIRCDHMVIGLFFRYKGTGYRRQARLAGFLAKLFTLTAANGLFYGNPTNPWGNDWVISFYASLIQMPLILIKFCFKRYKNKERSEKEDDDVQMQATQNLLKVIELQEQEYMKATNSATDGEQEDDGPPGEAIPGTTDAGPGNNDIKVTAFTDANQASANADKIKVAAIEDGNAEEEEEDDQMYTLMSNTSTPGEARSPSAKMVLNAEHEPDGPAGTSPAPPSMLKALSVRSLDQMTERDKRLTTKWKPTDFANMDIETLTRILETTIDEQPVQTTDGAQTGTQTGDTNTVELEALITAEQKYLAATALRRKIMDKQYSWFHWCKYAAWGFTVVWTIVCAIITLIFVVRFDMSRNAANSYNDPATTSMCINQIDIHDENVTQYEQTQRSMVDYLQRVDSSTLNSKDGFAFRQSVSRWLMSIFIGFLLSLFVWQPLFDLVLQVVKVLRYDPEDVNESYFFANSKLLLSQVERKQLVPDDPNLNSEDNADEESENKEEEEDDKNDQPQPSANADNNVLDKLEKHISSQDLGAHVELADTQPNKQ</sequence>
<dbReference type="InterPro" id="IPR000203">
    <property type="entry name" value="GPS"/>
</dbReference>
<name>X6NHD8_RETFI</name>
<evidence type="ECO:0000256" key="2">
    <source>
        <dbReference type="ARBA" id="ARBA00022692"/>
    </source>
</evidence>
<dbReference type="SMART" id="SM00303">
    <property type="entry name" value="GPS"/>
    <property type="match status" value="1"/>
</dbReference>
<dbReference type="GO" id="GO:0006816">
    <property type="term" value="P:calcium ion transport"/>
    <property type="evidence" value="ECO:0007669"/>
    <property type="project" value="TreeGrafter"/>
</dbReference>
<feature type="transmembrane region" description="Helical" evidence="8">
    <location>
        <begin position="1271"/>
        <end position="1294"/>
    </location>
</feature>
<dbReference type="InterPro" id="IPR057244">
    <property type="entry name" value="GAIN_B"/>
</dbReference>
<organism evidence="10 11">
    <name type="scientific">Reticulomyxa filosa</name>
    <dbReference type="NCBI Taxonomy" id="46433"/>
    <lineage>
        <taxon>Eukaryota</taxon>
        <taxon>Sar</taxon>
        <taxon>Rhizaria</taxon>
        <taxon>Retaria</taxon>
        <taxon>Foraminifera</taxon>
        <taxon>Monothalamids</taxon>
        <taxon>Reticulomyxidae</taxon>
        <taxon>Reticulomyxa</taxon>
    </lineage>
</organism>
<dbReference type="GO" id="GO:0005886">
    <property type="term" value="C:plasma membrane"/>
    <property type="evidence" value="ECO:0007669"/>
    <property type="project" value="TreeGrafter"/>
</dbReference>
<protein>
    <recommendedName>
        <fullName evidence="9">GAIN-B domain-containing protein</fullName>
    </recommendedName>
</protein>
<evidence type="ECO:0000256" key="3">
    <source>
        <dbReference type="ARBA" id="ARBA00022737"/>
    </source>
</evidence>
<feature type="region of interest" description="Disordered" evidence="7">
    <location>
        <begin position="1329"/>
        <end position="1396"/>
    </location>
</feature>
<dbReference type="PROSITE" id="PS50221">
    <property type="entry name" value="GAIN_B"/>
    <property type="match status" value="1"/>
</dbReference>
<dbReference type="PANTHER" id="PTHR46730:SF1">
    <property type="entry name" value="PLAT DOMAIN-CONTAINING PROTEIN"/>
    <property type="match status" value="1"/>
</dbReference>
<accession>X6NHD8</accession>
<evidence type="ECO:0000256" key="8">
    <source>
        <dbReference type="SAM" id="Phobius"/>
    </source>
</evidence>
<feature type="domain" description="GAIN-B" evidence="9">
    <location>
        <begin position="577"/>
        <end position="762"/>
    </location>
</feature>
<feature type="transmembrane region" description="Helical" evidence="8">
    <location>
        <begin position="910"/>
        <end position="930"/>
    </location>
</feature>
<keyword evidence="3" id="KW-0677">Repeat</keyword>
<proteinExistence type="predicted"/>
<feature type="compositionally biased region" description="Basic and acidic residues" evidence="7">
    <location>
        <begin position="1369"/>
        <end position="1378"/>
    </location>
</feature>
<dbReference type="Gene3D" id="2.60.220.50">
    <property type="match status" value="1"/>
</dbReference>
<feature type="transmembrane region" description="Helical" evidence="8">
    <location>
        <begin position="879"/>
        <end position="898"/>
    </location>
</feature>
<comment type="subcellular location">
    <subcellularLocation>
        <location evidence="1">Membrane</location>
    </subcellularLocation>
</comment>
<feature type="region of interest" description="Disordered" evidence="7">
    <location>
        <begin position="969"/>
        <end position="998"/>
    </location>
</feature>
<feature type="compositionally biased region" description="Acidic residues" evidence="7">
    <location>
        <begin position="1339"/>
        <end position="1355"/>
    </location>
</feature>
<evidence type="ECO:0000256" key="4">
    <source>
        <dbReference type="ARBA" id="ARBA00022989"/>
    </source>
</evidence>
<keyword evidence="6" id="KW-1015">Disulfide bond</keyword>
<evidence type="ECO:0000256" key="1">
    <source>
        <dbReference type="ARBA" id="ARBA00004370"/>
    </source>
</evidence>
<dbReference type="PANTHER" id="PTHR46730">
    <property type="entry name" value="POLYCYSTIN-1"/>
    <property type="match status" value="1"/>
</dbReference>
<dbReference type="OrthoDB" id="5964820at2759"/>
<dbReference type="Pfam" id="PF01825">
    <property type="entry name" value="GPS"/>
    <property type="match status" value="1"/>
</dbReference>
<keyword evidence="4 8" id="KW-1133">Transmembrane helix</keyword>
<dbReference type="GO" id="GO:0005261">
    <property type="term" value="F:monoatomic cation channel activity"/>
    <property type="evidence" value="ECO:0007669"/>
    <property type="project" value="TreeGrafter"/>
</dbReference>
<evidence type="ECO:0000256" key="6">
    <source>
        <dbReference type="ARBA" id="ARBA00023157"/>
    </source>
</evidence>
<dbReference type="EMBL" id="ASPP01008587">
    <property type="protein sequence ID" value="ETO25366.1"/>
    <property type="molecule type" value="Genomic_DNA"/>
</dbReference>
<dbReference type="Pfam" id="PF02010">
    <property type="entry name" value="REJ"/>
    <property type="match status" value="1"/>
</dbReference>
<dbReference type="InterPro" id="IPR046338">
    <property type="entry name" value="GAIN_dom_sf"/>
</dbReference>
<keyword evidence="5 8" id="KW-0472">Membrane</keyword>
<dbReference type="Proteomes" id="UP000023152">
    <property type="component" value="Unassembled WGS sequence"/>
</dbReference>
<feature type="transmembrane region" description="Helical" evidence="8">
    <location>
        <begin position="784"/>
        <end position="803"/>
    </location>
</feature>
<feature type="compositionally biased region" description="Polar residues" evidence="7">
    <location>
        <begin position="1358"/>
        <end position="1367"/>
    </location>
</feature>
<evidence type="ECO:0000313" key="11">
    <source>
        <dbReference type="Proteomes" id="UP000023152"/>
    </source>
</evidence>